<dbReference type="RefSeq" id="WP_227305535.1">
    <property type="nucleotide sequence ID" value="NZ_JAESVA010000001.1"/>
</dbReference>
<evidence type="ECO:0000259" key="1">
    <source>
        <dbReference type="Pfam" id="PF18478"/>
    </source>
</evidence>
<comment type="caution">
    <text evidence="2">The sequence shown here is derived from an EMBL/GenBank/DDBJ whole genome shotgun (WGS) entry which is preliminary data.</text>
</comment>
<evidence type="ECO:0000313" key="3">
    <source>
        <dbReference type="Proteomes" id="UP000721844"/>
    </source>
</evidence>
<feature type="domain" description="VapC45 PIN like" evidence="1">
    <location>
        <begin position="9"/>
        <end position="92"/>
    </location>
</feature>
<proteinExistence type="predicted"/>
<accession>A0A963YXQ1</accession>
<gene>
    <name evidence="2" type="ORF">ACELLULO517_02385</name>
</gene>
<reference evidence="2 3" key="1">
    <citation type="journal article" date="2021" name="Microorganisms">
        <title>Acidisoma silvae sp. nov. and Acidisomacellulosilytica sp. nov., Two Acidophilic Bacteria Isolated from Decaying Wood, Hydrolyzing Cellulose and Producing Poly-3-hydroxybutyrate.</title>
        <authorList>
            <person name="Mieszkin S."/>
            <person name="Pouder E."/>
            <person name="Uroz S."/>
            <person name="Simon-Colin C."/>
            <person name="Alain K."/>
        </authorList>
    </citation>
    <scope>NUCLEOTIDE SEQUENCE [LARGE SCALE GENOMIC DNA]</scope>
    <source>
        <strain evidence="2 3">HW T5.17</strain>
    </source>
</reference>
<sequence>MAVEKGSLTFVFDQNLGSRIVELLKIAKMQPDGGITTLTELGFAANAPDEDWMPALGSRGRYVVVTRDGAILRAAVRLEAWKASQLILLILDGSWGQLPISGLIRALIYWWPLMVDEADAAPPGTAWTVPHTVPAPHKSIRLITPKLGRSI</sequence>
<dbReference type="Pfam" id="PF18478">
    <property type="entry name" value="PIN_10"/>
    <property type="match status" value="1"/>
</dbReference>
<dbReference type="InterPro" id="IPR041375">
    <property type="entry name" value="VapC45_PIN-like"/>
</dbReference>
<protein>
    <recommendedName>
        <fullName evidence="1">VapC45 PIN like domain-containing protein</fullName>
    </recommendedName>
</protein>
<evidence type="ECO:0000313" key="2">
    <source>
        <dbReference type="EMBL" id="MCB8879066.1"/>
    </source>
</evidence>
<organism evidence="2 3">
    <name type="scientific">Acidisoma cellulosilyticum</name>
    <dbReference type="NCBI Taxonomy" id="2802395"/>
    <lineage>
        <taxon>Bacteria</taxon>
        <taxon>Pseudomonadati</taxon>
        <taxon>Pseudomonadota</taxon>
        <taxon>Alphaproteobacteria</taxon>
        <taxon>Acetobacterales</taxon>
        <taxon>Acidocellaceae</taxon>
        <taxon>Acidisoma</taxon>
    </lineage>
</organism>
<keyword evidence="3" id="KW-1185">Reference proteome</keyword>
<dbReference type="AlphaFoldDB" id="A0A963YXQ1"/>
<name>A0A963YXQ1_9PROT</name>
<dbReference type="EMBL" id="JAESVA010000001">
    <property type="protein sequence ID" value="MCB8879066.1"/>
    <property type="molecule type" value="Genomic_DNA"/>
</dbReference>
<dbReference type="Proteomes" id="UP000721844">
    <property type="component" value="Unassembled WGS sequence"/>
</dbReference>